<feature type="compositionally biased region" description="Basic residues" evidence="4">
    <location>
        <begin position="487"/>
        <end position="498"/>
    </location>
</feature>
<dbReference type="GO" id="GO:0003756">
    <property type="term" value="F:protein disulfide isomerase activity"/>
    <property type="evidence" value="ECO:0007669"/>
    <property type="project" value="TreeGrafter"/>
</dbReference>
<organism evidence="7 8">
    <name type="scientific">Chara braunii</name>
    <name type="common">Braun's stonewort</name>
    <dbReference type="NCBI Taxonomy" id="69332"/>
    <lineage>
        <taxon>Eukaryota</taxon>
        <taxon>Viridiplantae</taxon>
        <taxon>Streptophyta</taxon>
        <taxon>Charophyceae</taxon>
        <taxon>Charales</taxon>
        <taxon>Characeae</taxon>
        <taxon>Chara</taxon>
    </lineage>
</organism>
<dbReference type="Gramene" id="GBG76727">
    <property type="protein sequence ID" value="GBG76727"/>
    <property type="gene ID" value="CBR_g22945"/>
</dbReference>
<dbReference type="STRING" id="69332.A0A388L348"/>
<dbReference type="InterPro" id="IPR013766">
    <property type="entry name" value="Thioredoxin_domain"/>
</dbReference>
<evidence type="ECO:0000256" key="4">
    <source>
        <dbReference type="SAM" id="MobiDB-lite"/>
    </source>
</evidence>
<dbReference type="GO" id="GO:0006457">
    <property type="term" value="P:protein folding"/>
    <property type="evidence" value="ECO:0007669"/>
    <property type="project" value="TreeGrafter"/>
</dbReference>
<evidence type="ECO:0000313" key="8">
    <source>
        <dbReference type="Proteomes" id="UP000265515"/>
    </source>
</evidence>
<dbReference type="SUPFAM" id="SSF52833">
    <property type="entry name" value="Thioredoxin-like"/>
    <property type="match status" value="3"/>
</dbReference>
<dbReference type="InterPro" id="IPR051063">
    <property type="entry name" value="PDI"/>
</dbReference>
<dbReference type="InterPro" id="IPR036249">
    <property type="entry name" value="Thioredoxin-like_sf"/>
</dbReference>
<name>A0A388L348_CHABU</name>
<accession>A0A388L348</accession>
<feature type="domain" description="Thioredoxin" evidence="6">
    <location>
        <begin position="18"/>
        <end position="139"/>
    </location>
</feature>
<dbReference type="PANTHER" id="PTHR45672">
    <property type="entry name" value="PROTEIN DISULFIDE-ISOMERASE C17H9.14C-RELATED"/>
    <property type="match status" value="1"/>
</dbReference>
<sequence>MLSLCVTFSYLVKLDVALADSDDLPLHEAVALLTDETLVQETQGHSLVMFYAEWCGFCKRLAPIWSELARQTRGQPEASGESSVNIAALRASEYREHVAAAFVQGYPTVLYMHGGVVVDEYDGDRTVKALRTYISSMVSMSEEERDALKAKSAVKRAEHELRREEQKAKRRQEEIRSEFQSNVTLLDLTNDSVVQAEISNRKDVILFVYTHSCEACTLVMPGFSEFASSVGIPDLRVMRMEAAEDEPVFPGAAFAYRDGFPVILYLRNLRVMGLYGGNAADVTQLVNFARRMKSLSKKQVEDAVSTLRVEAEVIAKEVRERKAFLASQQEQEFSAAVLNLTDSTFDQELAGKDAVVLFYAVWCGFCQKMKPEYTKFGLNSSVDGLVVAAIRADEHKRNRGSPLVSGYPTIMFLRNAQPVETFQAEEKIASEFRNFAQEMSQLTDEEAEERGRTLFARIEEGKMEERRRQQQKAREDAKRREEEIRKQKQARRKSTRGR</sequence>
<dbReference type="OrthoDB" id="71336at2759"/>
<protein>
    <recommendedName>
        <fullName evidence="6">Thioredoxin domain-containing protein</fullName>
    </recommendedName>
</protein>
<keyword evidence="2 5" id="KW-0732">Signal</keyword>
<comment type="caution">
    <text evidence="7">The sequence shown here is derived from an EMBL/GenBank/DDBJ whole genome shotgun (WGS) entry which is preliminary data.</text>
</comment>
<dbReference type="AlphaFoldDB" id="A0A388L348"/>
<dbReference type="PANTHER" id="PTHR45672:SF3">
    <property type="entry name" value="THIOREDOXIN DOMAIN-CONTAINING PROTEIN 5"/>
    <property type="match status" value="1"/>
</dbReference>
<evidence type="ECO:0000256" key="3">
    <source>
        <dbReference type="SAM" id="Coils"/>
    </source>
</evidence>
<gene>
    <name evidence="7" type="ORF">CBR_g22945</name>
</gene>
<dbReference type="Pfam" id="PF00085">
    <property type="entry name" value="Thioredoxin"/>
    <property type="match status" value="2"/>
</dbReference>
<dbReference type="OMA" id="HEMEYIH"/>
<reference evidence="7 8" key="1">
    <citation type="journal article" date="2018" name="Cell">
        <title>The Chara Genome: Secondary Complexity and Implications for Plant Terrestrialization.</title>
        <authorList>
            <person name="Nishiyama T."/>
            <person name="Sakayama H."/>
            <person name="Vries J.D."/>
            <person name="Buschmann H."/>
            <person name="Saint-Marcoux D."/>
            <person name="Ullrich K.K."/>
            <person name="Haas F.B."/>
            <person name="Vanderstraeten L."/>
            <person name="Becker D."/>
            <person name="Lang D."/>
            <person name="Vosolsobe S."/>
            <person name="Rombauts S."/>
            <person name="Wilhelmsson P.K.I."/>
            <person name="Janitza P."/>
            <person name="Kern R."/>
            <person name="Heyl A."/>
            <person name="Rumpler F."/>
            <person name="Villalobos L.I.A.C."/>
            <person name="Clay J.M."/>
            <person name="Skokan R."/>
            <person name="Toyoda A."/>
            <person name="Suzuki Y."/>
            <person name="Kagoshima H."/>
            <person name="Schijlen E."/>
            <person name="Tajeshwar N."/>
            <person name="Catarino B."/>
            <person name="Hetherington A.J."/>
            <person name="Saltykova A."/>
            <person name="Bonnot C."/>
            <person name="Breuninger H."/>
            <person name="Symeonidi A."/>
            <person name="Radhakrishnan G.V."/>
            <person name="Van Nieuwerburgh F."/>
            <person name="Deforce D."/>
            <person name="Chang C."/>
            <person name="Karol K.G."/>
            <person name="Hedrich R."/>
            <person name="Ulvskov P."/>
            <person name="Glockner G."/>
            <person name="Delwiche C.F."/>
            <person name="Petrasek J."/>
            <person name="Van de Peer Y."/>
            <person name="Friml J."/>
            <person name="Beilby M."/>
            <person name="Dolan L."/>
            <person name="Kohara Y."/>
            <person name="Sugano S."/>
            <person name="Fujiyama A."/>
            <person name="Delaux P.-M."/>
            <person name="Quint M."/>
            <person name="TheiBen G."/>
            <person name="Hagemann M."/>
            <person name="Harholt J."/>
            <person name="Dunand C."/>
            <person name="Zachgo S."/>
            <person name="Langdale J."/>
            <person name="Maumus F."/>
            <person name="Straeten D.V.D."/>
            <person name="Gould S.B."/>
            <person name="Rensing S.A."/>
        </authorList>
    </citation>
    <scope>NUCLEOTIDE SEQUENCE [LARGE SCALE GENOMIC DNA]</scope>
    <source>
        <strain evidence="7 8">S276</strain>
    </source>
</reference>
<comment type="similarity">
    <text evidence="1">Belongs to the protein disulfide isomerase family.</text>
</comment>
<evidence type="ECO:0000313" key="7">
    <source>
        <dbReference type="EMBL" id="GBG76727.1"/>
    </source>
</evidence>
<keyword evidence="3" id="KW-0175">Coiled coil</keyword>
<dbReference type="CDD" id="cd02961">
    <property type="entry name" value="PDI_a_family"/>
    <property type="match status" value="2"/>
</dbReference>
<feature type="signal peptide" evidence="5">
    <location>
        <begin position="1"/>
        <end position="19"/>
    </location>
</feature>
<feature type="compositionally biased region" description="Basic and acidic residues" evidence="4">
    <location>
        <begin position="449"/>
        <end position="486"/>
    </location>
</feature>
<feature type="coiled-coil region" evidence="3">
    <location>
        <begin position="140"/>
        <end position="178"/>
    </location>
</feature>
<feature type="region of interest" description="Disordered" evidence="4">
    <location>
        <begin position="439"/>
        <end position="498"/>
    </location>
</feature>
<feature type="domain" description="Thioredoxin" evidence="6">
    <location>
        <begin position="324"/>
        <end position="441"/>
    </location>
</feature>
<dbReference type="GO" id="GO:0005783">
    <property type="term" value="C:endoplasmic reticulum"/>
    <property type="evidence" value="ECO:0007669"/>
    <property type="project" value="TreeGrafter"/>
</dbReference>
<dbReference type="Gene3D" id="3.40.30.10">
    <property type="entry name" value="Glutaredoxin"/>
    <property type="match status" value="3"/>
</dbReference>
<evidence type="ECO:0000259" key="6">
    <source>
        <dbReference type="PROSITE" id="PS51352"/>
    </source>
</evidence>
<dbReference type="EMBL" id="BFEA01000252">
    <property type="protein sequence ID" value="GBG76727.1"/>
    <property type="molecule type" value="Genomic_DNA"/>
</dbReference>
<evidence type="ECO:0000256" key="5">
    <source>
        <dbReference type="SAM" id="SignalP"/>
    </source>
</evidence>
<feature type="chain" id="PRO_5017402528" description="Thioredoxin domain-containing protein" evidence="5">
    <location>
        <begin position="20"/>
        <end position="498"/>
    </location>
</feature>
<keyword evidence="8" id="KW-1185">Reference proteome</keyword>
<evidence type="ECO:0000256" key="2">
    <source>
        <dbReference type="ARBA" id="ARBA00022729"/>
    </source>
</evidence>
<dbReference type="PROSITE" id="PS51352">
    <property type="entry name" value="THIOREDOXIN_2"/>
    <property type="match status" value="2"/>
</dbReference>
<proteinExistence type="inferred from homology"/>
<evidence type="ECO:0000256" key="1">
    <source>
        <dbReference type="ARBA" id="ARBA00006347"/>
    </source>
</evidence>
<dbReference type="Proteomes" id="UP000265515">
    <property type="component" value="Unassembled WGS sequence"/>
</dbReference>